<keyword evidence="3" id="KW-1003">Cell membrane</keyword>
<feature type="transmembrane region" description="Helical" evidence="7">
    <location>
        <begin position="268"/>
        <end position="289"/>
    </location>
</feature>
<feature type="transmembrane region" description="Helical" evidence="7">
    <location>
        <begin position="360"/>
        <end position="383"/>
    </location>
</feature>
<evidence type="ECO:0000256" key="4">
    <source>
        <dbReference type="ARBA" id="ARBA00022692"/>
    </source>
</evidence>
<dbReference type="STRING" id="1255658.FM114_13515"/>
<dbReference type="GO" id="GO:0022857">
    <property type="term" value="F:transmembrane transporter activity"/>
    <property type="evidence" value="ECO:0007669"/>
    <property type="project" value="InterPro"/>
</dbReference>
<feature type="transmembrane region" description="Helical" evidence="7">
    <location>
        <begin position="42"/>
        <end position="64"/>
    </location>
</feature>
<dbReference type="InterPro" id="IPR050171">
    <property type="entry name" value="MFS_Transporters"/>
</dbReference>
<dbReference type="SUPFAM" id="SSF103473">
    <property type="entry name" value="MFS general substrate transporter"/>
    <property type="match status" value="1"/>
</dbReference>
<reference evidence="9 10" key="1">
    <citation type="submission" date="2017-02" db="EMBL/GenBank/DDBJ databases">
        <authorList>
            <person name="Peterson S.W."/>
        </authorList>
    </citation>
    <scope>NUCLEOTIDE SEQUENCE [LARGE SCALE GENOMIC DNA]</scope>
    <source>
        <strain evidence="9 10">LSP_Lj1</strain>
    </source>
</reference>
<evidence type="ECO:0000313" key="10">
    <source>
        <dbReference type="Proteomes" id="UP000188342"/>
    </source>
</evidence>
<dbReference type="InterPro" id="IPR036259">
    <property type="entry name" value="MFS_trans_sf"/>
</dbReference>
<feature type="transmembrane region" description="Helical" evidence="7">
    <location>
        <begin position="230"/>
        <end position="248"/>
    </location>
</feature>
<dbReference type="GO" id="GO:0005886">
    <property type="term" value="C:plasma membrane"/>
    <property type="evidence" value="ECO:0007669"/>
    <property type="project" value="UniProtKB-SubCell"/>
</dbReference>
<gene>
    <name evidence="9" type="ORF">FM114_13515</name>
</gene>
<proteinExistence type="predicted"/>
<feature type="transmembrane region" description="Helical" evidence="7">
    <location>
        <begin position="296"/>
        <end position="316"/>
    </location>
</feature>
<dbReference type="PANTHER" id="PTHR23517">
    <property type="entry name" value="RESISTANCE PROTEIN MDTM, PUTATIVE-RELATED-RELATED"/>
    <property type="match status" value="1"/>
</dbReference>
<dbReference type="RefSeq" id="WP_218668566.1">
    <property type="nucleotide sequence ID" value="NZ_FUKQ01000047.1"/>
</dbReference>
<keyword evidence="10" id="KW-1185">Reference proteome</keyword>
<evidence type="ECO:0000256" key="5">
    <source>
        <dbReference type="ARBA" id="ARBA00022989"/>
    </source>
</evidence>
<keyword evidence="6 7" id="KW-0472">Membrane</keyword>
<feature type="transmembrane region" description="Helical" evidence="7">
    <location>
        <begin position="322"/>
        <end position="348"/>
    </location>
</feature>
<dbReference type="Pfam" id="PF07690">
    <property type="entry name" value="MFS_1"/>
    <property type="match status" value="2"/>
</dbReference>
<dbReference type="EMBL" id="FUKQ01000047">
    <property type="protein sequence ID" value="SJN42373.1"/>
    <property type="molecule type" value="Genomic_DNA"/>
</dbReference>
<evidence type="ECO:0000256" key="2">
    <source>
        <dbReference type="ARBA" id="ARBA00022448"/>
    </source>
</evidence>
<dbReference type="PROSITE" id="PS50850">
    <property type="entry name" value="MFS"/>
    <property type="match status" value="1"/>
</dbReference>
<keyword evidence="5 7" id="KW-1133">Transmembrane helix</keyword>
<keyword evidence="2" id="KW-0813">Transport</keyword>
<organism evidence="9 10">
    <name type="scientific">Luteococcus japonicus LSP_Lj1</name>
    <dbReference type="NCBI Taxonomy" id="1255658"/>
    <lineage>
        <taxon>Bacteria</taxon>
        <taxon>Bacillati</taxon>
        <taxon>Actinomycetota</taxon>
        <taxon>Actinomycetes</taxon>
        <taxon>Propionibacteriales</taxon>
        <taxon>Propionibacteriaceae</taxon>
        <taxon>Luteococcus</taxon>
    </lineage>
</organism>
<feature type="transmembrane region" description="Helical" evidence="7">
    <location>
        <begin position="389"/>
        <end position="414"/>
    </location>
</feature>
<feature type="domain" description="Major facilitator superfamily (MFS) profile" evidence="8">
    <location>
        <begin position="225"/>
        <end position="424"/>
    </location>
</feature>
<sequence length="424" mass="42857">MRAPTLYRRLFWPILAPSLLIGVAGGATVPVQVLAAMQLGASASLAAAIVAILGGIGLATTVHAGRLIDRVGDKHAMLLATTVIGSFTLVTVAALAWGGRGALALFMAASFGRAPAMNVWSLARQAYTADHVEAHEVGRAMTALGGTMRVGNLIGPLVGGVLLLWLPLWSVYVLSVACAVLAVAILYSPTGAVAEGPSTSSGNGMESSLAGSGDSPAEPVEATLMVGVRWSAVILAGVAITTLAVARVAQPVIVQLRGVSVGLDESSISLLIAVGAAIEIVLMFPGGYLKDRLGRAVILVTCLLVYGSGFLLMVPLTRWLGIPGMVLAVVVMAVGNGLGAGVNMTIGADLSPAQGRGRFLGVWALFSNVGVLGGPLLISLLVATASVQAAVLAIGAVAVVGAGWMAIFAARIGLPKGIGRDRLS</sequence>
<comment type="subcellular location">
    <subcellularLocation>
        <location evidence="1">Cell membrane</location>
        <topology evidence="1">Multi-pass membrane protein</topology>
    </subcellularLocation>
</comment>
<evidence type="ECO:0000259" key="8">
    <source>
        <dbReference type="PROSITE" id="PS50850"/>
    </source>
</evidence>
<evidence type="ECO:0000256" key="7">
    <source>
        <dbReference type="SAM" id="Phobius"/>
    </source>
</evidence>
<dbReference type="InterPro" id="IPR020846">
    <property type="entry name" value="MFS_dom"/>
</dbReference>
<evidence type="ECO:0000256" key="3">
    <source>
        <dbReference type="ARBA" id="ARBA00022475"/>
    </source>
</evidence>
<dbReference type="InterPro" id="IPR011701">
    <property type="entry name" value="MFS"/>
</dbReference>
<feature type="transmembrane region" description="Helical" evidence="7">
    <location>
        <begin position="162"/>
        <end position="187"/>
    </location>
</feature>
<dbReference type="Gene3D" id="1.20.1250.20">
    <property type="entry name" value="MFS general substrate transporter like domains"/>
    <property type="match status" value="2"/>
</dbReference>
<dbReference type="AlphaFoldDB" id="A0A1R4KEE4"/>
<evidence type="ECO:0000256" key="1">
    <source>
        <dbReference type="ARBA" id="ARBA00004651"/>
    </source>
</evidence>
<protein>
    <submittedName>
        <fullName evidence="9">Probable transporter</fullName>
    </submittedName>
</protein>
<accession>A0A1R4KEE4</accession>
<dbReference type="Proteomes" id="UP000188342">
    <property type="component" value="Unassembled WGS sequence"/>
</dbReference>
<evidence type="ECO:0000313" key="9">
    <source>
        <dbReference type="EMBL" id="SJN42373.1"/>
    </source>
</evidence>
<keyword evidence="4 7" id="KW-0812">Transmembrane</keyword>
<evidence type="ECO:0000256" key="6">
    <source>
        <dbReference type="ARBA" id="ARBA00023136"/>
    </source>
</evidence>
<name>A0A1R4KEE4_9ACTN</name>
<feature type="transmembrane region" description="Helical" evidence="7">
    <location>
        <begin position="76"/>
        <end position="97"/>
    </location>
</feature>